<evidence type="ECO:0000313" key="13">
    <source>
        <dbReference type="WBParaSite" id="scf7180000420910.g5912"/>
    </source>
</evidence>
<accession>A0A915NQ42</accession>
<comment type="subunit">
    <text evidence="7">Forms pentamers. Component of the PI(3,5)P2 regulatory complex/PAS complex, at least composed of PIKFYVE, FIG4 and VAC14. VAC14 nucleates the assembly of the complex and serves as a scaffold by pentamerizing into a star-shaped structure, which can bind a single copy each of PIKFYVE and FIG4 and coordinates their activities. Interacts with NOS1.</text>
</comment>
<dbReference type="InterPro" id="IPR057066">
    <property type="entry name" value="Ig_ILCR1"/>
</dbReference>
<keyword evidence="4" id="KW-0677">Repeat</keyword>
<dbReference type="AlphaFoldDB" id="A0A915NQ42"/>
<dbReference type="InterPro" id="IPR057546">
    <property type="entry name" value="HEAT_GCN1"/>
</dbReference>
<evidence type="ECO:0000256" key="3">
    <source>
        <dbReference type="ARBA" id="ARBA00013840"/>
    </source>
</evidence>
<dbReference type="PANTHER" id="PTHR16023">
    <property type="entry name" value="TAX1 BINDING PROTEIN-RELATED"/>
    <property type="match status" value="1"/>
</dbReference>
<protein>
    <recommendedName>
        <fullName evidence="3">Protein VAC14 homolog</fullName>
    </recommendedName>
</protein>
<evidence type="ECO:0000256" key="6">
    <source>
        <dbReference type="ARBA" id="ARBA00045654"/>
    </source>
</evidence>
<evidence type="ECO:0000256" key="1">
    <source>
        <dbReference type="ARBA" id="ARBA00004308"/>
    </source>
</evidence>
<comment type="subcellular location">
    <subcellularLocation>
        <location evidence="1">Endomembrane system</location>
    </subcellularLocation>
</comment>
<evidence type="ECO:0000256" key="7">
    <source>
        <dbReference type="ARBA" id="ARBA00047092"/>
    </source>
</evidence>
<keyword evidence="8" id="KW-0175">Coiled coil</keyword>
<dbReference type="InterPro" id="IPR011989">
    <property type="entry name" value="ARM-like"/>
</dbReference>
<dbReference type="InterPro" id="IPR026825">
    <property type="entry name" value="Vac14"/>
</dbReference>
<dbReference type="GO" id="GO:0070772">
    <property type="term" value="C:PAS complex"/>
    <property type="evidence" value="ECO:0007669"/>
    <property type="project" value="InterPro"/>
</dbReference>
<evidence type="ECO:0000313" key="12">
    <source>
        <dbReference type="Proteomes" id="UP000887560"/>
    </source>
</evidence>
<evidence type="ECO:0000259" key="9">
    <source>
        <dbReference type="Pfam" id="PF11916"/>
    </source>
</evidence>
<feature type="domain" description="Stalled ribosome sensor GCN1-like HEAT repeats region" evidence="10">
    <location>
        <begin position="80"/>
        <end position="190"/>
    </location>
</feature>
<feature type="domain" description="ILCR1 Ig-like" evidence="11">
    <location>
        <begin position="728"/>
        <end position="832"/>
    </location>
</feature>
<dbReference type="Pfam" id="PF23608">
    <property type="entry name" value="Ig_ILCR1"/>
    <property type="match status" value="1"/>
</dbReference>
<dbReference type="SUPFAM" id="SSF48371">
    <property type="entry name" value="ARM repeat"/>
    <property type="match status" value="1"/>
</dbReference>
<dbReference type="GO" id="GO:0010008">
    <property type="term" value="C:endosome membrane"/>
    <property type="evidence" value="ECO:0007669"/>
    <property type="project" value="TreeGrafter"/>
</dbReference>
<reference evidence="13" key="1">
    <citation type="submission" date="2022-11" db="UniProtKB">
        <authorList>
            <consortium name="WormBaseParasite"/>
        </authorList>
    </citation>
    <scope>IDENTIFICATION</scope>
</reference>
<dbReference type="GO" id="GO:0006661">
    <property type="term" value="P:phosphatidylinositol biosynthetic process"/>
    <property type="evidence" value="ECO:0007669"/>
    <property type="project" value="InterPro"/>
</dbReference>
<feature type="domain" description="Vacuolar protein 14 C-terminal Fig4-binding" evidence="9">
    <location>
        <begin position="246"/>
        <end position="448"/>
    </location>
</feature>
<keyword evidence="12" id="KW-1185">Reference proteome</keyword>
<feature type="coiled-coil region" evidence="8">
    <location>
        <begin position="1007"/>
        <end position="1064"/>
    </location>
</feature>
<comment type="similarity">
    <text evidence="2">Belongs to the VAC14 family.</text>
</comment>
<dbReference type="Pfam" id="PF23271">
    <property type="entry name" value="HEAT_GCN1"/>
    <property type="match status" value="1"/>
</dbReference>
<dbReference type="InterPro" id="IPR021841">
    <property type="entry name" value="VAC14_Fig4p-bd"/>
</dbReference>
<sequence>LDGVFKALEDPSPAVHEITISVLTEMQNKLDPKRSDNVKLEGVINVLVIQATSQVPIVRDIAIQWLNQINIYYGDKILPSLPSFLISILPYLFDNMSNDFAGSRPLSLPNDLNQRLTSLVKTDSQIPVEAVVEVLLAHLRHERTETRVATLNWIRHLHSTNPTNMFRYMDRFFPVLLDLLSDPTDEVLMLDIILITDICGQPKQQQQLDIRSLKLGDELNQELKTISPYLVKFNIALLKMFKDDRKLVADRGIQIIRQVCLLLEPTDVFRTISLLLSSSINFDSFFPQNSTTPQLNLGGNKDLYIELEFIAKMVQMLNQILMTTSELFPLRQRLRNPDQSDSTELFQNLYKCWCNQPICLLSLYLLSQNYQSALELIPRLSDIDITMELLIEIDRIVQLIESPILAYVRMDLLHPDYQKPLTALLSALLMLLPQSEAFSILHKRLQAVPHLAVLESMKKSMIRGAGSSFSPPNKIKFKELIQYFDRVTQVRSMALRVHHKKIEEEEQQYLIECKDPLFNLNKWECKINKEEEEEEGNYLINIINNLKNISNEEEENNNNLIKINSVNRSNGQLFISAILRWEFTSTKFFNFYKIFLYIEEINKNKIIDITAISSLNNSSIGNLQRLKIILQLDDLFKFGYSYNMKIISLPLLQHHQQLIKNENEELNKNSSSFNLTNIEEEGIYAFTDKQINFDSLPEELNSNICHQKLNNNNVDNLKEWKKRQLFASRWTGALRSVVFYPLHSAINISFFGAPPSFCINLYKIQLWLLNSLLQEKIVENLINEGPGVFIGFVEFRDLLSSDTRLKYKIRIIPIERREKDGNCICELNNKCGGVPLLNGNVSGGVYSILLANAQPAKSADLERFARLLVKNGVRIFYDRWDKTAIERNLLLWAVFFWDKRAEQLITPNNETIKTNTSISCNSSDIFDHIFVNWDESAINEKPLGCVGENRPFLFSRDLALIYTALNIPASELDIQKFARLPSSSLISSSTTPSLTICVPIKANNKLKENKQIDKDKGNNNLNNKEKEENIFLLPNNEECENEGNKELLLNIKSANQDKLREEKERQLSAFDSGIDSSCVIAL</sequence>
<evidence type="ECO:0000256" key="2">
    <source>
        <dbReference type="ARBA" id="ARBA00010225"/>
    </source>
</evidence>
<evidence type="ECO:0000256" key="4">
    <source>
        <dbReference type="ARBA" id="ARBA00022737"/>
    </source>
</evidence>
<dbReference type="PANTHER" id="PTHR16023:SF0">
    <property type="entry name" value="PROTEIN VAC14 HOMOLOG"/>
    <property type="match status" value="1"/>
</dbReference>
<evidence type="ECO:0000256" key="8">
    <source>
        <dbReference type="SAM" id="Coils"/>
    </source>
</evidence>
<dbReference type="WBParaSite" id="scf7180000420910.g5912">
    <property type="protein sequence ID" value="scf7180000420910.g5912"/>
    <property type="gene ID" value="scf7180000420910.g5912"/>
</dbReference>
<dbReference type="Proteomes" id="UP000887560">
    <property type="component" value="Unplaced"/>
</dbReference>
<evidence type="ECO:0000259" key="10">
    <source>
        <dbReference type="Pfam" id="PF23271"/>
    </source>
</evidence>
<proteinExistence type="inferred from homology"/>
<dbReference type="Gene3D" id="1.25.10.10">
    <property type="entry name" value="Leucine-rich Repeat Variant"/>
    <property type="match status" value="1"/>
</dbReference>
<evidence type="ECO:0000259" key="11">
    <source>
        <dbReference type="Pfam" id="PF23608"/>
    </source>
</evidence>
<dbReference type="InterPro" id="IPR016024">
    <property type="entry name" value="ARM-type_fold"/>
</dbReference>
<dbReference type="Pfam" id="PF11916">
    <property type="entry name" value="Vac14_Fig4_bd"/>
    <property type="match status" value="1"/>
</dbReference>
<comment type="function">
    <text evidence="6">Scaffold protein component of the PI(3,5)P2 regulatory complex which regulates both the synthesis and turnover of phosphatidylinositol 3,5-bisphosphate (PtdIns(3,5)P2). Pentamerizes into a star-shaped structure and nucleates the assembly of the complex. The pentamer binds a single copy each of PIKFYVE and FIG4 and coordinates both PIKfyve kinase activity and FIG4 phosphatase activity, being required to maintain normal levels of phosphatidylinositol 3-phosphate (PtdIns(3)P) and phosphatidylinositol 5-phosphate (PtdIns(5)P). Plays a role in the biogenesis of endosome carrier vesicles (ECV) / multivesicular bodies (MVB) transport intermediates from early endosomes.</text>
</comment>
<keyword evidence="5" id="KW-0472">Membrane</keyword>
<organism evidence="12 13">
    <name type="scientific">Meloidogyne floridensis</name>
    <dbReference type="NCBI Taxonomy" id="298350"/>
    <lineage>
        <taxon>Eukaryota</taxon>
        <taxon>Metazoa</taxon>
        <taxon>Ecdysozoa</taxon>
        <taxon>Nematoda</taxon>
        <taxon>Chromadorea</taxon>
        <taxon>Rhabditida</taxon>
        <taxon>Tylenchina</taxon>
        <taxon>Tylenchomorpha</taxon>
        <taxon>Tylenchoidea</taxon>
        <taxon>Meloidogynidae</taxon>
        <taxon>Meloidogyninae</taxon>
        <taxon>Meloidogyne</taxon>
    </lineage>
</organism>
<name>A0A915NQ42_9BILA</name>
<evidence type="ECO:0000256" key="5">
    <source>
        <dbReference type="ARBA" id="ARBA00023136"/>
    </source>
</evidence>